<sequence length="382" mass="44895">MKFGKTYEKTLQDEHIPTEWIDRSIHYKLLKKKINQVVAELHERGIDQAIAEQHVNYVYKFTANDKVVSPRLIEISPDDDSEIDNISLNSSVIQQHKELILNKDRVFFQELYDQHRQMNKLMSLEEKKLEQLIAGFAAVVKKLLDQKKKKDVGAWREIFAIYMEFKLDLSREFNLSKFEAFVQHLQKTKVLSRLKKDNLKMFDTFHQLNYSLLQFLTFKNLNKVALRKIIKKFDKNTLLKSSTDFTRLIESTNSNQLTLISGNSIEQIICTDIIKILPQLDDYLCPICASIAYKPIRLACSHFFCVRCLIKLQRQGENKCPLCRDPHLMYVTDQNLDTQMMVFMEENFPEEVKLKRKINDKEVTDETLKALGYNPNRPCCIM</sequence>
<dbReference type="Gene3D" id="3.30.40.10">
    <property type="entry name" value="Zinc/RING finger domain, C3HC4 (zinc finger)"/>
    <property type="match status" value="1"/>
</dbReference>
<dbReference type="SMART" id="SM00184">
    <property type="entry name" value="RING"/>
    <property type="match status" value="1"/>
</dbReference>
<protein>
    <recommendedName>
        <fullName evidence="9">RING-14 protein</fullName>
    </recommendedName>
</protein>
<dbReference type="Pfam" id="PF00097">
    <property type="entry name" value="zf-C3HC4"/>
    <property type="match status" value="1"/>
</dbReference>
<evidence type="ECO:0000259" key="6">
    <source>
        <dbReference type="PROSITE" id="PS51382"/>
    </source>
</evidence>
<feature type="domain" description="RING-type" evidence="5">
    <location>
        <begin position="285"/>
        <end position="324"/>
    </location>
</feature>
<dbReference type="SUPFAM" id="SSF57850">
    <property type="entry name" value="RING/U-box"/>
    <property type="match status" value="1"/>
</dbReference>
<evidence type="ECO:0000313" key="8">
    <source>
        <dbReference type="Proteomes" id="UP000774326"/>
    </source>
</evidence>
<dbReference type="EMBL" id="JAEUBG010003692">
    <property type="protein sequence ID" value="KAH3682424.1"/>
    <property type="molecule type" value="Genomic_DNA"/>
</dbReference>
<proteinExistence type="predicted"/>
<keyword evidence="3" id="KW-0862">Zinc</keyword>
<evidence type="ECO:0000256" key="1">
    <source>
        <dbReference type="ARBA" id="ARBA00022723"/>
    </source>
</evidence>
<organism evidence="7 8">
    <name type="scientific">Wickerhamomyces pijperi</name>
    <name type="common">Yeast</name>
    <name type="synonym">Pichia pijperi</name>
    <dbReference type="NCBI Taxonomy" id="599730"/>
    <lineage>
        <taxon>Eukaryota</taxon>
        <taxon>Fungi</taxon>
        <taxon>Dikarya</taxon>
        <taxon>Ascomycota</taxon>
        <taxon>Saccharomycotina</taxon>
        <taxon>Saccharomycetes</taxon>
        <taxon>Phaffomycetales</taxon>
        <taxon>Wickerhamomycetaceae</taxon>
        <taxon>Wickerhamomyces</taxon>
    </lineage>
</organism>
<reference evidence="7" key="1">
    <citation type="journal article" date="2021" name="Open Biol.">
        <title>Shared evolutionary footprints suggest mitochondrial oxidative damage underlies multiple complex I losses in fungi.</title>
        <authorList>
            <person name="Schikora-Tamarit M.A."/>
            <person name="Marcet-Houben M."/>
            <person name="Nosek J."/>
            <person name="Gabaldon T."/>
        </authorList>
    </citation>
    <scope>NUCLEOTIDE SEQUENCE</scope>
    <source>
        <strain evidence="7">CBS2887</strain>
    </source>
</reference>
<accession>A0A9P8Q441</accession>
<dbReference type="GO" id="GO:0008270">
    <property type="term" value="F:zinc ion binding"/>
    <property type="evidence" value="ECO:0007669"/>
    <property type="project" value="UniProtKB-KW"/>
</dbReference>
<dbReference type="InterPro" id="IPR018957">
    <property type="entry name" value="Znf_C3HC4_RING-type"/>
</dbReference>
<evidence type="ECO:0000256" key="3">
    <source>
        <dbReference type="ARBA" id="ARBA00022833"/>
    </source>
</evidence>
<dbReference type="InterPro" id="IPR017907">
    <property type="entry name" value="Znf_RING_CS"/>
</dbReference>
<dbReference type="OrthoDB" id="5588846at2759"/>
<evidence type="ECO:0000256" key="2">
    <source>
        <dbReference type="ARBA" id="ARBA00022771"/>
    </source>
</evidence>
<dbReference type="Pfam" id="PF03105">
    <property type="entry name" value="SPX"/>
    <property type="match status" value="2"/>
</dbReference>
<reference evidence="7" key="2">
    <citation type="submission" date="2021-01" db="EMBL/GenBank/DDBJ databases">
        <authorList>
            <person name="Schikora-Tamarit M.A."/>
        </authorList>
    </citation>
    <scope>NUCLEOTIDE SEQUENCE</scope>
    <source>
        <strain evidence="7">CBS2887</strain>
    </source>
</reference>
<dbReference type="Proteomes" id="UP000774326">
    <property type="component" value="Unassembled WGS sequence"/>
</dbReference>
<dbReference type="PANTHER" id="PTHR23327">
    <property type="entry name" value="RING FINGER PROTEIN 127"/>
    <property type="match status" value="1"/>
</dbReference>
<evidence type="ECO:0000259" key="5">
    <source>
        <dbReference type="PROSITE" id="PS50089"/>
    </source>
</evidence>
<evidence type="ECO:0000256" key="4">
    <source>
        <dbReference type="PROSITE-ProRule" id="PRU00175"/>
    </source>
</evidence>
<dbReference type="AlphaFoldDB" id="A0A9P8Q441"/>
<dbReference type="InterPro" id="IPR004331">
    <property type="entry name" value="SPX_dom"/>
</dbReference>
<evidence type="ECO:0008006" key="9">
    <source>
        <dbReference type="Google" id="ProtNLM"/>
    </source>
</evidence>
<feature type="domain" description="SPX" evidence="6">
    <location>
        <begin position="1"/>
        <end position="247"/>
    </location>
</feature>
<dbReference type="InterPro" id="IPR013083">
    <property type="entry name" value="Znf_RING/FYVE/PHD"/>
</dbReference>
<dbReference type="PROSITE" id="PS51382">
    <property type="entry name" value="SPX"/>
    <property type="match status" value="1"/>
</dbReference>
<dbReference type="PROSITE" id="PS50089">
    <property type="entry name" value="ZF_RING_2"/>
    <property type="match status" value="1"/>
</dbReference>
<name>A0A9P8Q441_WICPI</name>
<keyword evidence="8" id="KW-1185">Reference proteome</keyword>
<comment type="caution">
    <text evidence="7">The sequence shown here is derived from an EMBL/GenBank/DDBJ whole genome shotgun (WGS) entry which is preliminary data.</text>
</comment>
<dbReference type="PANTHER" id="PTHR23327:SF51">
    <property type="entry name" value="TRANSCRIPTIONAL REGULATOR OF YEAST FORM ADHERENCE 3"/>
    <property type="match status" value="1"/>
</dbReference>
<evidence type="ECO:0000313" key="7">
    <source>
        <dbReference type="EMBL" id="KAH3682424.1"/>
    </source>
</evidence>
<keyword evidence="1" id="KW-0479">Metal-binding</keyword>
<gene>
    <name evidence="7" type="ORF">WICPIJ_006610</name>
</gene>
<dbReference type="PROSITE" id="PS00518">
    <property type="entry name" value="ZF_RING_1"/>
    <property type="match status" value="1"/>
</dbReference>
<dbReference type="InterPro" id="IPR001841">
    <property type="entry name" value="Znf_RING"/>
</dbReference>
<keyword evidence="2 4" id="KW-0863">Zinc-finger</keyword>